<comment type="caution">
    <text evidence="1">The sequence shown here is derived from an EMBL/GenBank/DDBJ whole genome shotgun (WGS) entry which is preliminary data.</text>
</comment>
<evidence type="ECO:0000313" key="1">
    <source>
        <dbReference type="EMBL" id="OEJ74950.1"/>
    </source>
</evidence>
<proteinExistence type="predicted"/>
<reference evidence="1" key="1">
    <citation type="submission" date="2016-09" db="EMBL/GenBank/DDBJ databases">
        <title>Draft genome of thermotolerant cyanobacterium Desertifilum sp. strain IPPAS B-1220.</title>
        <authorList>
            <person name="Sinetova M.A."/>
            <person name="Bolakhan K."/>
            <person name="Zayadan B.K."/>
            <person name="Mironov K.S."/>
            <person name="Ustinova V."/>
            <person name="Kupriyanova E.V."/>
            <person name="Sidorov R.A."/>
            <person name="Skrypnik A.N."/>
            <person name="Gogoleva N.E."/>
            <person name="Gogolev Y.V."/>
            <person name="Los D.A."/>
        </authorList>
    </citation>
    <scope>NUCLEOTIDE SEQUENCE [LARGE SCALE GENOMIC DNA]</scope>
    <source>
        <strain evidence="1">IPPAS B-1220</strain>
    </source>
</reference>
<dbReference type="STRING" id="1781255.BH720_12065"/>
<sequence length="171" mass="18692">MSCHNRISPLPQIRGEADSVVDISTRQARVAQDIEIDFATLQPFERVTTQYAALGAVFEQAIAIVPSNPIFRHAPDALVVMPLTHHKYLYIHLTPFRKKVEITVCGAKPVAMTAYDREGNILCHTCSLACSDRQPEAVLSSQHLAILATGIAKVMVHSQAPFSIERFGAGG</sequence>
<name>A0A1E5QJW2_9CYAN</name>
<protein>
    <submittedName>
        <fullName evidence="1">Uncharacterized protein</fullName>
    </submittedName>
</protein>
<organism evidence="1">
    <name type="scientific">Desertifilum tharense IPPAS B-1220</name>
    <dbReference type="NCBI Taxonomy" id="1781255"/>
    <lineage>
        <taxon>Bacteria</taxon>
        <taxon>Bacillati</taxon>
        <taxon>Cyanobacteriota</taxon>
        <taxon>Cyanophyceae</taxon>
        <taxon>Desertifilales</taxon>
        <taxon>Desertifilaceae</taxon>
        <taxon>Desertifilum</taxon>
    </lineage>
</organism>
<accession>A0A1E5QJW2</accession>
<gene>
    <name evidence="1" type="ORF">BH720_12065</name>
</gene>
<dbReference type="EMBL" id="MJGC01000058">
    <property type="protein sequence ID" value="OEJ74950.1"/>
    <property type="molecule type" value="Genomic_DNA"/>
</dbReference>
<dbReference type="AlphaFoldDB" id="A0A1E5QJW2"/>